<comment type="caution">
    <text evidence="1">The sequence shown here is derived from an EMBL/GenBank/DDBJ whole genome shotgun (WGS) entry which is preliminary data.</text>
</comment>
<gene>
    <name evidence="1" type="ORF">SteCoe_7172</name>
</gene>
<evidence type="ECO:0000313" key="2">
    <source>
        <dbReference type="Proteomes" id="UP000187209"/>
    </source>
</evidence>
<reference evidence="1 2" key="1">
    <citation type="submission" date="2016-11" db="EMBL/GenBank/DDBJ databases">
        <title>The macronuclear genome of Stentor coeruleus: a giant cell with tiny introns.</title>
        <authorList>
            <person name="Slabodnick M."/>
            <person name="Ruby J.G."/>
            <person name="Reiff S.B."/>
            <person name="Swart E.C."/>
            <person name="Gosai S."/>
            <person name="Prabakaran S."/>
            <person name="Witkowska E."/>
            <person name="Larue G.E."/>
            <person name="Fisher S."/>
            <person name="Freeman R.M."/>
            <person name="Gunawardena J."/>
            <person name="Chu W."/>
            <person name="Stover N.A."/>
            <person name="Gregory B.D."/>
            <person name="Nowacki M."/>
            <person name="Derisi J."/>
            <person name="Roy S.W."/>
            <person name="Marshall W.F."/>
            <person name="Sood P."/>
        </authorList>
    </citation>
    <scope>NUCLEOTIDE SEQUENCE [LARGE SCALE GENOMIC DNA]</scope>
    <source>
        <strain evidence="1">WM001</strain>
    </source>
</reference>
<proteinExistence type="predicted"/>
<keyword evidence="2" id="KW-1185">Reference proteome</keyword>
<dbReference type="Proteomes" id="UP000187209">
    <property type="component" value="Unassembled WGS sequence"/>
</dbReference>
<evidence type="ECO:0000313" key="1">
    <source>
        <dbReference type="EMBL" id="OMJ90470.1"/>
    </source>
</evidence>
<name>A0A1R2CNF8_9CILI</name>
<dbReference type="AlphaFoldDB" id="A0A1R2CNF8"/>
<accession>A0A1R2CNF8</accession>
<organism evidence="1 2">
    <name type="scientific">Stentor coeruleus</name>
    <dbReference type="NCBI Taxonomy" id="5963"/>
    <lineage>
        <taxon>Eukaryota</taxon>
        <taxon>Sar</taxon>
        <taxon>Alveolata</taxon>
        <taxon>Ciliophora</taxon>
        <taxon>Postciliodesmatophora</taxon>
        <taxon>Heterotrichea</taxon>
        <taxon>Heterotrichida</taxon>
        <taxon>Stentoridae</taxon>
        <taxon>Stentor</taxon>
    </lineage>
</organism>
<sequence length="224" mass="26032">MSELQVILEEDSGLIKNLEKKEITSINPSPIHPNPNFNIFQNIIPHSNPKEVFNTENSQDAELEKIKDITKVLEKNIKTDLKYHKEISANYLESNKSINNTIKKFSNELDEAKTAAYNAFVQSCQNCQEIQSIRQSLHSKNTKSHEELFFKENCIEVVNEEVLETLKSEVNTMHERLYSKELMIEEKEKENDELRLYIDKCHEIKGMTIEENERRIGCGNCIIS</sequence>
<protein>
    <submittedName>
        <fullName evidence="1">Uncharacterized protein</fullName>
    </submittedName>
</protein>
<dbReference type="EMBL" id="MPUH01000102">
    <property type="protein sequence ID" value="OMJ90470.1"/>
    <property type="molecule type" value="Genomic_DNA"/>
</dbReference>